<dbReference type="GO" id="GO:0005524">
    <property type="term" value="F:ATP binding"/>
    <property type="evidence" value="ECO:0007669"/>
    <property type="project" value="UniProtKB-KW"/>
</dbReference>
<reference evidence="6 7" key="1">
    <citation type="submission" date="2019-09" db="EMBL/GenBank/DDBJ databases">
        <title>Bird 10,000 Genomes (B10K) Project - Family phase.</title>
        <authorList>
            <person name="Zhang G."/>
        </authorList>
    </citation>
    <scope>NUCLEOTIDE SEQUENCE [LARGE SCALE GENOMIC DNA]</scope>
    <source>
        <strain evidence="6">B10K-CU-031-02</strain>
        <tissue evidence="6">Muscle</tissue>
    </source>
</reference>
<organism evidence="6 7">
    <name type="scientific">Ceuthmochares aereus</name>
    <dbReference type="NCBI Taxonomy" id="1961834"/>
    <lineage>
        <taxon>Eukaryota</taxon>
        <taxon>Metazoa</taxon>
        <taxon>Chordata</taxon>
        <taxon>Craniata</taxon>
        <taxon>Vertebrata</taxon>
        <taxon>Euteleostomi</taxon>
        <taxon>Archelosauria</taxon>
        <taxon>Archosauria</taxon>
        <taxon>Dinosauria</taxon>
        <taxon>Saurischia</taxon>
        <taxon>Theropoda</taxon>
        <taxon>Coelurosauria</taxon>
        <taxon>Aves</taxon>
        <taxon>Neognathae</taxon>
        <taxon>Neoaves</taxon>
        <taxon>Otidimorphae</taxon>
        <taxon>Cuculiformes</taxon>
        <taxon>Cuculidae</taxon>
        <taxon>Ceuthmochares</taxon>
    </lineage>
</organism>
<dbReference type="GO" id="GO:0016887">
    <property type="term" value="F:ATP hydrolysis activity"/>
    <property type="evidence" value="ECO:0007669"/>
    <property type="project" value="InterPro"/>
</dbReference>
<dbReference type="PROSITE" id="PS50893">
    <property type="entry name" value="ABC_TRANSPORTER_2"/>
    <property type="match status" value="1"/>
</dbReference>
<dbReference type="Gene3D" id="3.40.50.300">
    <property type="entry name" value="P-loop containing nucleotide triphosphate hydrolases"/>
    <property type="match status" value="1"/>
</dbReference>
<evidence type="ECO:0000256" key="4">
    <source>
        <dbReference type="ARBA" id="ARBA00022840"/>
    </source>
</evidence>
<dbReference type="FunFam" id="3.40.50.300:FF:000465">
    <property type="entry name" value="ATP-binding cassette, sub-family A (ABC1), member 3"/>
    <property type="match status" value="1"/>
</dbReference>
<dbReference type="Pfam" id="PF00005">
    <property type="entry name" value="ABC_tran"/>
    <property type="match status" value="1"/>
</dbReference>
<evidence type="ECO:0000259" key="5">
    <source>
        <dbReference type="PROSITE" id="PS50893"/>
    </source>
</evidence>
<keyword evidence="2" id="KW-0677">Repeat</keyword>
<dbReference type="Proteomes" id="UP000519239">
    <property type="component" value="Unassembled WGS sequence"/>
</dbReference>
<feature type="domain" description="ABC transporter" evidence="5">
    <location>
        <begin position="1"/>
        <end position="239"/>
    </location>
</feature>
<evidence type="ECO:0000256" key="2">
    <source>
        <dbReference type="ARBA" id="ARBA00022737"/>
    </source>
</evidence>
<keyword evidence="4" id="KW-0067">ATP-binding</keyword>
<keyword evidence="1" id="KW-0813">Transport</keyword>
<keyword evidence="7" id="KW-1185">Reference proteome</keyword>
<dbReference type="SUPFAM" id="SSF52540">
    <property type="entry name" value="P-loop containing nucleoside triphosphate hydrolases"/>
    <property type="match status" value="1"/>
</dbReference>
<dbReference type="InterPro" id="IPR017871">
    <property type="entry name" value="ABC_transporter-like_CS"/>
</dbReference>
<feature type="non-terminal residue" evidence="6">
    <location>
        <position position="1"/>
    </location>
</feature>
<feature type="non-terminal residue" evidence="6">
    <location>
        <position position="275"/>
    </location>
</feature>
<comment type="caution">
    <text evidence="6">The sequence shown here is derived from an EMBL/GenBank/DDBJ whole genome shotgun (WGS) entry which is preliminary data.</text>
</comment>
<evidence type="ECO:0000256" key="1">
    <source>
        <dbReference type="ARBA" id="ARBA00022448"/>
    </source>
</evidence>
<evidence type="ECO:0000256" key="3">
    <source>
        <dbReference type="ARBA" id="ARBA00022741"/>
    </source>
</evidence>
<dbReference type="GO" id="GO:0140359">
    <property type="term" value="F:ABC-type transporter activity"/>
    <property type="evidence" value="ECO:0007669"/>
    <property type="project" value="InterPro"/>
</dbReference>
<keyword evidence="3" id="KW-0547">Nucleotide-binding</keyword>
<accession>A0A7L4KC30</accession>
<dbReference type="SMART" id="SM00382">
    <property type="entry name" value="AAA"/>
    <property type="match status" value="1"/>
</dbReference>
<gene>
    <name evidence="6" type="primary">Abca3</name>
    <name evidence="6" type="ORF">CEUAER_R06262</name>
</gene>
<dbReference type="InterPro" id="IPR003439">
    <property type="entry name" value="ABC_transporter-like_ATP-bd"/>
</dbReference>
<sequence>AVKDLTVNMYEGQITVLLGHNGAGKTTTLSMLTGLHSPTSGQAYINGYEISQDMVLIRRSLGLCPQHDVLFDNMTVEEHLHFYAGLKGYPPSKCPEEINHILRILNLEDKRHALTKALSGGMKRKLSIGIALIGDSKASFSDGAHPKPFSLGPSPVSCVQVVMLDEPTSGMDPASRRATWDLLQQQRSNRTILLTTHFMDEADLLGDRIAIMAKGELQCCGSSLFLKRKYGAGYHMVMVKEPYCNLGEISRLICQYVPNATMESNAGAELSFILP</sequence>
<dbReference type="InterPro" id="IPR027417">
    <property type="entry name" value="P-loop_NTPase"/>
</dbReference>
<dbReference type="GO" id="GO:0005319">
    <property type="term" value="F:lipid transporter activity"/>
    <property type="evidence" value="ECO:0007669"/>
    <property type="project" value="TreeGrafter"/>
</dbReference>
<dbReference type="AlphaFoldDB" id="A0A7L4KC30"/>
<dbReference type="PROSITE" id="PS00211">
    <property type="entry name" value="ABC_TRANSPORTER_1"/>
    <property type="match status" value="1"/>
</dbReference>
<dbReference type="InterPro" id="IPR026082">
    <property type="entry name" value="ABCA"/>
</dbReference>
<dbReference type="CDD" id="cd03263">
    <property type="entry name" value="ABC_subfamily_A"/>
    <property type="match status" value="1"/>
</dbReference>
<name>A0A7L4KC30_9AVES</name>
<dbReference type="OrthoDB" id="6512918at2759"/>
<dbReference type="PANTHER" id="PTHR19229">
    <property type="entry name" value="ATP-BINDING CASSETTE TRANSPORTER SUBFAMILY A ABCA"/>
    <property type="match status" value="1"/>
</dbReference>
<dbReference type="EMBL" id="VWPQ01011517">
    <property type="protein sequence ID" value="NXY50493.1"/>
    <property type="molecule type" value="Genomic_DNA"/>
</dbReference>
<evidence type="ECO:0000313" key="7">
    <source>
        <dbReference type="Proteomes" id="UP000519239"/>
    </source>
</evidence>
<dbReference type="InterPro" id="IPR003593">
    <property type="entry name" value="AAA+_ATPase"/>
</dbReference>
<dbReference type="GO" id="GO:0016020">
    <property type="term" value="C:membrane"/>
    <property type="evidence" value="ECO:0007669"/>
    <property type="project" value="InterPro"/>
</dbReference>
<dbReference type="PANTHER" id="PTHR19229:SF36">
    <property type="entry name" value="ATP-BINDING CASSETTE SUB-FAMILY A MEMBER 2"/>
    <property type="match status" value="1"/>
</dbReference>
<proteinExistence type="predicted"/>
<evidence type="ECO:0000313" key="6">
    <source>
        <dbReference type="EMBL" id="NXY50493.1"/>
    </source>
</evidence>
<protein>
    <submittedName>
        <fullName evidence="6">ABCA3 protein</fullName>
    </submittedName>
</protein>